<accession>A0A5N7CWB6</accession>
<keyword evidence="3" id="KW-1185">Reference proteome</keyword>
<name>A0A5N6HKR7_9EURO</name>
<accession>A0A5N6HKR7</accession>
<protein>
    <submittedName>
        <fullName evidence="2">Uncharacterized protein</fullName>
    </submittedName>
</protein>
<feature type="compositionally biased region" description="Polar residues" evidence="1">
    <location>
        <begin position="34"/>
        <end position="43"/>
    </location>
</feature>
<proteinExistence type="predicted"/>
<organism evidence="2 3">
    <name type="scientific">Aspergillus pseudonomiae</name>
    <dbReference type="NCBI Taxonomy" id="1506151"/>
    <lineage>
        <taxon>Eukaryota</taxon>
        <taxon>Fungi</taxon>
        <taxon>Dikarya</taxon>
        <taxon>Ascomycota</taxon>
        <taxon>Pezizomycotina</taxon>
        <taxon>Eurotiomycetes</taxon>
        <taxon>Eurotiomycetidae</taxon>
        <taxon>Eurotiales</taxon>
        <taxon>Aspergillaceae</taxon>
        <taxon>Aspergillus</taxon>
        <taxon>Aspergillus subgen. Circumdati</taxon>
    </lineage>
</organism>
<dbReference type="RefSeq" id="XP_031935793.1">
    <property type="nucleotide sequence ID" value="XM_032083524.1"/>
</dbReference>
<feature type="compositionally biased region" description="Low complexity" evidence="1">
    <location>
        <begin position="136"/>
        <end position="147"/>
    </location>
</feature>
<feature type="region of interest" description="Disordered" evidence="1">
    <location>
        <begin position="1"/>
        <end position="177"/>
    </location>
</feature>
<feature type="compositionally biased region" description="Polar residues" evidence="1">
    <location>
        <begin position="59"/>
        <end position="77"/>
    </location>
</feature>
<gene>
    <name evidence="2" type="ORF">BDV37DRAFT_263273</name>
</gene>
<reference evidence="2 3" key="1">
    <citation type="submission" date="2019-04" db="EMBL/GenBank/DDBJ databases">
        <authorList>
            <consortium name="DOE Joint Genome Institute"/>
            <person name="Mondo S."/>
            <person name="Kjaerbolling I."/>
            <person name="Vesth T."/>
            <person name="Frisvad J.C."/>
            <person name="Nybo J.L."/>
            <person name="Theobald S."/>
            <person name="Kildgaard S."/>
            <person name="Isbrandt T."/>
            <person name="Kuo A."/>
            <person name="Sato A."/>
            <person name="Lyhne E.K."/>
            <person name="Kogle M.E."/>
            <person name="Wiebenga A."/>
            <person name="Kun R.S."/>
            <person name="Lubbers R.J."/>
            <person name="Makela M.R."/>
            <person name="Barry K."/>
            <person name="Chovatia M."/>
            <person name="Clum A."/>
            <person name="Daum C."/>
            <person name="Haridas S."/>
            <person name="He G."/>
            <person name="LaButti K."/>
            <person name="Lipzen A."/>
            <person name="Riley R."/>
            <person name="Salamov A."/>
            <person name="Simmons B.A."/>
            <person name="Magnuson J.K."/>
            <person name="Henrissat B."/>
            <person name="Mortensen U.H."/>
            <person name="Larsen T.O."/>
            <person name="Devries R.P."/>
            <person name="Grigoriev I.V."/>
            <person name="Machida M."/>
            <person name="Baker S.E."/>
            <person name="Andersen M.R."/>
            <person name="Cantor M.N."/>
            <person name="Hua S.X."/>
        </authorList>
    </citation>
    <scope>NUCLEOTIDE SEQUENCE [LARGE SCALE GENOMIC DNA]</scope>
    <source>
        <strain evidence="2 3">CBS 119388</strain>
    </source>
</reference>
<evidence type="ECO:0000313" key="3">
    <source>
        <dbReference type="Proteomes" id="UP000325579"/>
    </source>
</evidence>
<dbReference type="AlphaFoldDB" id="A0A5N6HKR7"/>
<dbReference type="GeneID" id="43668215"/>
<dbReference type="Proteomes" id="UP000325579">
    <property type="component" value="Unassembled WGS sequence"/>
</dbReference>
<sequence>MSHRQLKPKILPLESGFSEEHHYLNYRQSRDEQPQSQQVTRQHLQGRRTEDFKSPGQPPQSQGITTQKSPRINSEDQSPQHHEWPSQHSLSEASENEPYQIPDDTKEMLTIFKDRLGPLRHKRQDEEKQFLARQNSSAPSTTKTTAARESKKKAKRVRFQERSPQELSKSSGKRRAP</sequence>
<evidence type="ECO:0000313" key="2">
    <source>
        <dbReference type="EMBL" id="KAE8398474.1"/>
    </source>
</evidence>
<feature type="compositionally biased region" description="Basic and acidic residues" evidence="1">
    <location>
        <begin position="18"/>
        <end position="33"/>
    </location>
</feature>
<feature type="compositionally biased region" description="Basic and acidic residues" evidence="1">
    <location>
        <begin position="103"/>
        <end position="130"/>
    </location>
</feature>
<dbReference type="EMBL" id="ML736856">
    <property type="protein sequence ID" value="KAE8398474.1"/>
    <property type="molecule type" value="Genomic_DNA"/>
</dbReference>
<evidence type="ECO:0000256" key="1">
    <source>
        <dbReference type="SAM" id="MobiDB-lite"/>
    </source>
</evidence>